<feature type="domain" description="Toprim" evidence="1">
    <location>
        <begin position="228"/>
        <end position="318"/>
    </location>
</feature>
<proteinExistence type="predicted"/>
<gene>
    <name evidence="3" type="ORF">LHA35_15370</name>
</gene>
<name>A0A9X1IG84_9PROT</name>
<reference evidence="3" key="1">
    <citation type="submission" date="2021-10" db="EMBL/GenBank/DDBJ databases">
        <title>Roseicella aerolatum sp. nov., isolated from aerosols of e-waste dismantling site.</title>
        <authorList>
            <person name="Qin T."/>
        </authorList>
    </citation>
    <scope>NUCLEOTIDE SEQUENCE</scope>
    <source>
        <strain evidence="3">GB24</strain>
    </source>
</reference>
<dbReference type="InterPro" id="IPR006171">
    <property type="entry name" value="TOPRIM_dom"/>
</dbReference>
<dbReference type="Pfam" id="PF13362">
    <property type="entry name" value="Toprim_3"/>
    <property type="match status" value="1"/>
</dbReference>
<dbReference type="InterPro" id="IPR055570">
    <property type="entry name" value="DUF7146"/>
</dbReference>
<evidence type="ECO:0000259" key="2">
    <source>
        <dbReference type="Pfam" id="PF23639"/>
    </source>
</evidence>
<accession>A0A9X1IG84</accession>
<comment type="caution">
    <text evidence="3">The sequence shown here is derived from an EMBL/GenBank/DDBJ whole genome shotgun (WGS) entry which is preliminary data.</text>
</comment>
<dbReference type="AlphaFoldDB" id="A0A9X1IG84"/>
<protein>
    <submittedName>
        <fullName evidence="3">Toprim domain-containing protein</fullName>
    </submittedName>
</protein>
<dbReference type="Gene3D" id="3.40.1360.10">
    <property type="match status" value="1"/>
</dbReference>
<dbReference type="Pfam" id="PF23639">
    <property type="entry name" value="DUF7146"/>
    <property type="match status" value="1"/>
</dbReference>
<sequence length="342" mass="36435">MTGAADLAHRLARDAEAVCRHYLSNGRRQGRWWLVGDADNTRGRSLFVRLHGPERGRGAAGKWTDAATGEHGDLLDLIGRVCGFDDLRDTLDEARRFLSLPRRPRETIRPPSPVGSSESARRLFRAGHPIAGTLAETYLRSRGITALGDLAALRFHPRLHYRAGDHAPRETWPALLAAVTDADGTVTGIHRTWLARDGTGKAPVASPRRALGHLLGNAVRFGAATDVLLIAEGIETALSVRAVMPTMPAAAALSAAHLAAFVPPAGLRRLYVARDNDEAGAGASAALTARAAALGIAAQVLTPRDGDFNDDLRQRGAEAIAADLRGQLAADDVARFLDAHRG</sequence>
<evidence type="ECO:0000313" key="4">
    <source>
        <dbReference type="Proteomes" id="UP001139311"/>
    </source>
</evidence>
<organism evidence="3 4">
    <name type="scientific">Roseicella aerolata</name>
    <dbReference type="NCBI Taxonomy" id="2883479"/>
    <lineage>
        <taxon>Bacteria</taxon>
        <taxon>Pseudomonadati</taxon>
        <taxon>Pseudomonadota</taxon>
        <taxon>Alphaproteobacteria</taxon>
        <taxon>Acetobacterales</taxon>
        <taxon>Roseomonadaceae</taxon>
        <taxon>Roseicella</taxon>
    </lineage>
</organism>
<evidence type="ECO:0000259" key="1">
    <source>
        <dbReference type="Pfam" id="PF13362"/>
    </source>
</evidence>
<dbReference type="Proteomes" id="UP001139311">
    <property type="component" value="Unassembled WGS sequence"/>
</dbReference>
<dbReference type="EMBL" id="JAJAQI010000022">
    <property type="protein sequence ID" value="MCB4823113.1"/>
    <property type="molecule type" value="Genomic_DNA"/>
</dbReference>
<evidence type="ECO:0000313" key="3">
    <source>
        <dbReference type="EMBL" id="MCB4823113.1"/>
    </source>
</evidence>
<keyword evidence="4" id="KW-1185">Reference proteome</keyword>
<dbReference type="RefSeq" id="WP_226609481.1">
    <property type="nucleotide sequence ID" value="NZ_JAJAQI010000022.1"/>
</dbReference>
<feature type="domain" description="DUF7146" evidence="2">
    <location>
        <begin position="116"/>
        <end position="221"/>
    </location>
</feature>